<dbReference type="InterPro" id="IPR002474">
    <property type="entry name" value="CarbamoylP_synth_ssu_N"/>
</dbReference>
<evidence type="ECO:0000259" key="12">
    <source>
        <dbReference type="SMART" id="SM01097"/>
    </source>
</evidence>
<dbReference type="InterPro" id="IPR017926">
    <property type="entry name" value="GATASE"/>
</dbReference>
<dbReference type="GO" id="GO:0006526">
    <property type="term" value="P:L-arginine biosynthetic process"/>
    <property type="evidence" value="ECO:0007669"/>
    <property type="project" value="UniProtKB-UniRule"/>
</dbReference>
<evidence type="ECO:0000256" key="8">
    <source>
        <dbReference type="ARBA" id="ARBA00022975"/>
    </source>
</evidence>
<dbReference type="PRINTS" id="PR00097">
    <property type="entry name" value="ANTSNTHASEII"/>
</dbReference>
<keyword evidence="14" id="KW-1185">Reference proteome</keyword>
<dbReference type="AlphaFoldDB" id="H7ELC6"/>
<reference evidence="13 14" key="1">
    <citation type="submission" date="2011-09" db="EMBL/GenBank/DDBJ databases">
        <title>The draft genome of Treponema saccharophilum DSM 2985.</title>
        <authorList>
            <consortium name="US DOE Joint Genome Institute (JGI-PGF)"/>
            <person name="Lucas S."/>
            <person name="Copeland A."/>
            <person name="Lapidus A."/>
            <person name="Glavina del Rio T."/>
            <person name="Dalin E."/>
            <person name="Tice H."/>
            <person name="Bruce D."/>
            <person name="Goodwin L."/>
            <person name="Pitluck S."/>
            <person name="Peters L."/>
            <person name="Kyrpides N."/>
            <person name="Mavromatis K."/>
            <person name="Ivanova N."/>
            <person name="Markowitz V."/>
            <person name="Cheng J.-F."/>
            <person name="Hugenholtz P."/>
            <person name="Woyke T."/>
            <person name="Wu D."/>
            <person name="Gronow S."/>
            <person name="Wellnitz S."/>
            <person name="Brambilla E."/>
            <person name="Klenk H.-P."/>
            <person name="Eisen J.A."/>
        </authorList>
    </citation>
    <scope>NUCLEOTIDE SEQUENCE [LARGE SCALE GENOMIC DNA]</scope>
    <source>
        <strain evidence="13 14">DSM 2985</strain>
    </source>
</reference>
<keyword evidence="5 11" id="KW-0547">Nucleotide-binding</keyword>
<dbReference type="NCBIfam" id="TIGR01368">
    <property type="entry name" value="CPSaseIIsmall"/>
    <property type="match status" value="1"/>
</dbReference>
<dbReference type="RefSeq" id="WP_002704694.1">
    <property type="nucleotide sequence ID" value="NZ_AGRW01000048.1"/>
</dbReference>
<feature type="binding site" evidence="11">
    <location>
        <position position="296"/>
    </location>
    <ligand>
        <name>L-glutamine</name>
        <dbReference type="ChEBI" id="CHEBI:58359"/>
    </ligand>
</feature>
<feature type="binding site" evidence="11">
    <location>
        <position position="339"/>
    </location>
    <ligand>
        <name>L-glutamine</name>
        <dbReference type="ChEBI" id="CHEBI:58359"/>
    </ligand>
</feature>
<evidence type="ECO:0000256" key="4">
    <source>
        <dbReference type="ARBA" id="ARBA00022598"/>
    </source>
</evidence>
<gene>
    <name evidence="11" type="primary">carA</name>
    <name evidence="13" type="ORF">TresaDRAFT_2047</name>
</gene>
<evidence type="ECO:0000256" key="11">
    <source>
        <dbReference type="HAMAP-Rule" id="MF_01209"/>
    </source>
</evidence>
<evidence type="ECO:0000256" key="7">
    <source>
        <dbReference type="ARBA" id="ARBA00022962"/>
    </source>
</evidence>
<name>H7ELC6_9SPIR</name>
<keyword evidence="11" id="KW-0055">Arginine biosynthesis</keyword>
<keyword evidence="8 11" id="KW-0665">Pyrimidine biosynthesis</keyword>
<comment type="catalytic activity">
    <reaction evidence="10 11">
        <text>L-glutamine + H2O = L-glutamate + NH4(+)</text>
        <dbReference type="Rhea" id="RHEA:15889"/>
        <dbReference type="ChEBI" id="CHEBI:15377"/>
        <dbReference type="ChEBI" id="CHEBI:28938"/>
        <dbReference type="ChEBI" id="CHEBI:29985"/>
        <dbReference type="ChEBI" id="CHEBI:58359"/>
    </reaction>
</comment>
<comment type="pathway">
    <text evidence="2 11">Amino-acid biosynthesis; L-arginine biosynthesis; carbamoyl phosphate from bicarbonate: step 1/1.</text>
</comment>
<evidence type="ECO:0000256" key="2">
    <source>
        <dbReference type="ARBA" id="ARBA00005077"/>
    </source>
</evidence>
<dbReference type="EMBL" id="AGRW01000048">
    <property type="protein sequence ID" value="EIC01658.1"/>
    <property type="molecule type" value="Genomic_DNA"/>
</dbReference>
<keyword evidence="4 11" id="KW-0436">Ligase</keyword>
<dbReference type="EC" id="6.3.5.5" evidence="11"/>
<dbReference type="CDD" id="cd01744">
    <property type="entry name" value="GATase1_CPSase"/>
    <property type="match status" value="1"/>
</dbReference>
<dbReference type="GO" id="GO:0004088">
    <property type="term" value="F:carbamoyl-phosphate synthase (glutamine-hydrolyzing) activity"/>
    <property type="evidence" value="ECO:0007669"/>
    <property type="project" value="UniProtKB-UniRule"/>
</dbReference>
<dbReference type="InterPro" id="IPR035686">
    <property type="entry name" value="CPSase_GATase1"/>
</dbReference>
<dbReference type="eggNOG" id="COG0505">
    <property type="taxonomic scope" value="Bacteria"/>
</dbReference>
<evidence type="ECO:0000313" key="13">
    <source>
        <dbReference type="EMBL" id="EIC01658.1"/>
    </source>
</evidence>
<sequence>MENRACLVLANGQVFEGKGFGASGCIVGEAVFTTGMNGYIETLTDPSYFGQIVTQTFPLVGNYGKISPDFESARIHVRGYIVRSWCDEPSNFRCEGQIDEWLKSQNVIGLCGIDTRALTKVLREAGVMNGMIISGDSDEAKRNFAALDDADGKAKLLETIKSYRIEHAVESVSCDAVGIEKDSATVFEESAKYRAVPVRADGTKVNDAEDAMRDGRGKKVVLWDFGAKANIRRELLKRGLSVVTMPCSSTAAQILAENPDGVMLSNGPGDPSENVGIIEEIRKLLGSGVPIFGICLGHQLLALAKGAKTSKLKYGHRGANQPVKYLATGRVYISSQNHGYAVENDSLPSGAVMSFVNTNDGTCEGIVYTDTPAFSVQFHPEASSGPLDTGFLFDEFVRLINDRSHFASFTAATERIDAISYFAGTIKRTKEEQNTIAG</sequence>
<proteinExistence type="inferred from homology"/>
<feature type="binding site" evidence="11">
    <location>
        <position position="340"/>
    </location>
    <ligand>
        <name>L-glutamine</name>
        <dbReference type="ChEBI" id="CHEBI:58359"/>
    </ligand>
</feature>
<comment type="catalytic activity">
    <reaction evidence="9 11">
        <text>hydrogencarbonate + L-glutamine + 2 ATP + H2O = carbamoyl phosphate + L-glutamate + 2 ADP + phosphate + 2 H(+)</text>
        <dbReference type="Rhea" id="RHEA:18633"/>
        <dbReference type="ChEBI" id="CHEBI:15377"/>
        <dbReference type="ChEBI" id="CHEBI:15378"/>
        <dbReference type="ChEBI" id="CHEBI:17544"/>
        <dbReference type="ChEBI" id="CHEBI:29985"/>
        <dbReference type="ChEBI" id="CHEBI:30616"/>
        <dbReference type="ChEBI" id="CHEBI:43474"/>
        <dbReference type="ChEBI" id="CHEBI:58228"/>
        <dbReference type="ChEBI" id="CHEBI:58359"/>
        <dbReference type="ChEBI" id="CHEBI:456216"/>
        <dbReference type="EC" id="6.3.5.5"/>
    </reaction>
</comment>
<keyword evidence="7 11" id="KW-0315">Glutamine amidotransferase</keyword>
<feature type="region of interest" description="CPSase" evidence="11">
    <location>
        <begin position="1"/>
        <end position="218"/>
    </location>
</feature>
<dbReference type="InterPro" id="IPR050472">
    <property type="entry name" value="Anth_synth/Amidotransfase"/>
</dbReference>
<dbReference type="STRING" id="907348.TresaDRAFT_2047"/>
<comment type="caution">
    <text evidence="13">The sequence shown here is derived from an EMBL/GenBank/DDBJ whole genome shotgun (WGS) entry which is preliminary data.</text>
</comment>
<dbReference type="FunFam" id="3.50.30.20:FF:000001">
    <property type="entry name" value="Carbamoyl-phosphate synthase small chain"/>
    <property type="match status" value="1"/>
</dbReference>
<dbReference type="GO" id="GO:0006541">
    <property type="term" value="P:glutamine metabolic process"/>
    <property type="evidence" value="ECO:0007669"/>
    <property type="project" value="InterPro"/>
</dbReference>
<dbReference type="PANTHER" id="PTHR43418">
    <property type="entry name" value="MULTIFUNCTIONAL TRYPTOPHAN BIOSYNTHESIS PROTEIN-RELATED"/>
    <property type="match status" value="1"/>
</dbReference>
<keyword evidence="11" id="KW-0028">Amino-acid biosynthesis</keyword>
<dbReference type="SUPFAM" id="SSF52317">
    <property type="entry name" value="Class I glutamine amidotransferase-like"/>
    <property type="match status" value="1"/>
</dbReference>
<comment type="pathway">
    <text evidence="1 11">Pyrimidine metabolism; UMP biosynthesis via de novo pathway; (S)-dihydroorotate from bicarbonate: step 1/3.</text>
</comment>
<feature type="binding site" evidence="11">
    <location>
        <position position="269"/>
    </location>
    <ligand>
        <name>L-glutamine</name>
        <dbReference type="ChEBI" id="CHEBI:58359"/>
    </ligand>
</feature>
<feature type="binding site" evidence="11">
    <location>
        <position position="337"/>
    </location>
    <ligand>
        <name>L-glutamine</name>
        <dbReference type="ChEBI" id="CHEBI:58359"/>
    </ligand>
</feature>
<dbReference type="PRINTS" id="PR00099">
    <property type="entry name" value="CPSGATASE"/>
</dbReference>
<dbReference type="GO" id="GO:0005524">
    <property type="term" value="F:ATP binding"/>
    <property type="evidence" value="ECO:0007669"/>
    <property type="project" value="UniProtKB-UniRule"/>
</dbReference>
<feature type="binding site" evidence="11">
    <location>
        <position position="299"/>
    </location>
    <ligand>
        <name>L-glutamine</name>
        <dbReference type="ChEBI" id="CHEBI:58359"/>
    </ligand>
</feature>
<dbReference type="GO" id="GO:0004359">
    <property type="term" value="F:glutaminase activity"/>
    <property type="evidence" value="ECO:0007669"/>
    <property type="project" value="RHEA"/>
</dbReference>
<dbReference type="InterPro" id="IPR036480">
    <property type="entry name" value="CarbP_synth_ssu_N_sf"/>
</dbReference>
<dbReference type="InterPro" id="IPR006274">
    <property type="entry name" value="CarbamoylP_synth_ssu"/>
</dbReference>
<evidence type="ECO:0000256" key="1">
    <source>
        <dbReference type="ARBA" id="ARBA00004812"/>
    </source>
</evidence>
<feature type="binding site" evidence="11">
    <location>
        <position position="267"/>
    </location>
    <ligand>
        <name>L-glutamine</name>
        <dbReference type="ChEBI" id="CHEBI:58359"/>
    </ligand>
</feature>
<dbReference type="PRINTS" id="PR00096">
    <property type="entry name" value="GATASE"/>
</dbReference>
<dbReference type="SMART" id="SM01097">
    <property type="entry name" value="CPSase_sm_chain"/>
    <property type="match status" value="1"/>
</dbReference>
<dbReference type="Gene3D" id="3.40.50.880">
    <property type="match status" value="1"/>
</dbReference>
<evidence type="ECO:0000256" key="5">
    <source>
        <dbReference type="ARBA" id="ARBA00022741"/>
    </source>
</evidence>
<dbReference type="InterPro" id="IPR029062">
    <property type="entry name" value="Class_I_gatase-like"/>
</dbReference>
<feature type="active site" evidence="11">
    <location>
        <position position="379"/>
    </location>
</feature>
<accession>H7ELC6</accession>
<dbReference type="Proteomes" id="UP000003571">
    <property type="component" value="Unassembled WGS sequence"/>
</dbReference>
<dbReference type="GO" id="GO:0006207">
    <property type="term" value="P:'de novo' pyrimidine nucleobase biosynthetic process"/>
    <property type="evidence" value="ECO:0007669"/>
    <property type="project" value="InterPro"/>
</dbReference>
<comment type="similarity">
    <text evidence="3 11">Belongs to the CarA family.</text>
</comment>
<dbReference type="NCBIfam" id="NF009475">
    <property type="entry name" value="PRK12838.1"/>
    <property type="match status" value="1"/>
</dbReference>
<evidence type="ECO:0000256" key="6">
    <source>
        <dbReference type="ARBA" id="ARBA00022840"/>
    </source>
</evidence>
<dbReference type="UniPathway" id="UPA00068">
    <property type="reaction ID" value="UER00171"/>
</dbReference>
<protein>
    <recommendedName>
        <fullName evidence="11">Carbamoyl phosphate synthase small chain</fullName>
        <ecNumber evidence="11">6.3.5.5</ecNumber>
    </recommendedName>
    <alternativeName>
        <fullName evidence="11">Carbamoyl phosphate synthetase glutamine chain</fullName>
    </alternativeName>
</protein>
<dbReference type="PANTHER" id="PTHR43418:SF7">
    <property type="entry name" value="CARBAMOYL-PHOSPHATE SYNTHASE SMALL CHAIN"/>
    <property type="match status" value="1"/>
</dbReference>
<evidence type="ECO:0000256" key="3">
    <source>
        <dbReference type="ARBA" id="ARBA00007800"/>
    </source>
</evidence>
<dbReference type="PATRIC" id="fig|907348.3.peg.1710"/>
<dbReference type="Pfam" id="PF00988">
    <property type="entry name" value="CPSase_sm_chain"/>
    <property type="match status" value="1"/>
</dbReference>
<dbReference type="UniPathway" id="UPA00070">
    <property type="reaction ID" value="UER00115"/>
</dbReference>
<evidence type="ECO:0000256" key="10">
    <source>
        <dbReference type="ARBA" id="ARBA00049285"/>
    </source>
</evidence>
<organism evidence="13 14">
    <name type="scientific">Treponema saccharophilum DSM 2985</name>
    <dbReference type="NCBI Taxonomy" id="907348"/>
    <lineage>
        <taxon>Bacteria</taxon>
        <taxon>Pseudomonadati</taxon>
        <taxon>Spirochaetota</taxon>
        <taxon>Spirochaetia</taxon>
        <taxon>Spirochaetales</taxon>
        <taxon>Treponemataceae</taxon>
        <taxon>Treponema</taxon>
    </lineage>
</organism>
<dbReference type="GO" id="GO:0044205">
    <property type="term" value="P:'de novo' UMP biosynthetic process"/>
    <property type="evidence" value="ECO:0007669"/>
    <property type="project" value="UniProtKB-UniRule"/>
</dbReference>
<dbReference type="OrthoDB" id="9804328at2"/>
<evidence type="ECO:0000313" key="14">
    <source>
        <dbReference type="Proteomes" id="UP000003571"/>
    </source>
</evidence>
<comment type="function">
    <text evidence="11">Small subunit of the glutamine-dependent carbamoyl phosphate synthetase (CPSase). CPSase catalyzes the formation of carbamoyl phosphate from the ammonia moiety of glutamine, carbonate, and phosphate donated by ATP, constituting the first step of 2 biosynthetic pathways, one leading to arginine and/or urea and the other to pyrimidine nucleotides. The small subunit (glutamine amidotransferase) binds and cleaves glutamine to supply the large subunit with the substrate ammonia.</text>
</comment>
<feature type="domain" description="Carbamoyl-phosphate synthase small subunit N-terminal" evidence="12">
    <location>
        <begin position="3"/>
        <end position="133"/>
    </location>
</feature>
<dbReference type="HAMAP" id="MF_01209">
    <property type="entry name" value="CPSase_S_chain"/>
    <property type="match status" value="1"/>
</dbReference>
<feature type="active site" description="Nucleophile" evidence="11">
    <location>
        <position position="295"/>
    </location>
</feature>
<comment type="subunit">
    <text evidence="11">Composed of two chains; the small (or glutamine) chain promotes the hydrolysis of glutamine to ammonia, which is used by the large (or ammonia) chain to synthesize carbamoyl phosphate. Tetramer of heterodimers (alpha,beta)4.</text>
</comment>
<dbReference type="SUPFAM" id="SSF52021">
    <property type="entry name" value="Carbamoyl phosphate synthetase, small subunit N-terminal domain"/>
    <property type="match status" value="1"/>
</dbReference>
<feature type="binding site" evidence="11">
    <location>
        <position position="47"/>
    </location>
    <ligand>
        <name>L-glutamine</name>
        <dbReference type="ChEBI" id="CHEBI:58359"/>
    </ligand>
</feature>
<keyword evidence="6 11" id="KW-0067">ATP-binding</keyword>
<dbReference type="PROSITE" id="PS51273">
    <property type="entry name" value="GATASE_TYPE_1"/>
    <property type="match status" value="1"/>
</dbReference>
<dbReference type="Gene3D" id="3.50.30.20">
    <property type="entry name" value="Carbamoyl-phosphate synthase small subunit, N-terminal domain"/>
    <property type="match status" value="1"/>
</dbReference>
<dbReference type="Pfam" id="PF00117">
    <property type="entry name" value="GATase"/>
    <property type="match status" value="1"/>
</dbReference>
<feature type="active site" evidence="11">
    <location>
        <position position="381"/>
    </location>
</feature>
<evidence type="ECO:0000256" key="9">
    <source>
        <dbReference type="ARBA" id="ARBA00048816"/>
    </source>
</evidence>